<dbReference type="InterPro" id="IPR025248">
    <property type="entry name" value="DUF4007"/>
</dbReference>
<dbReference type="InterPro" id="IPR036390">
    <property type="entry name" value="WH_DNA-bd_sf"/>
</dbReference>
<organism evidence="2 3">
    <name type="scientific">Metabacillus halosaccharovorans</name>
    <dbReference type="NCBI Taxonomy" id="930124"/>
    <lineage>
        <taxon>Bacteria</taxon>
        <taxon>Bacillati</taxon>
        <taxon>Bacillota</taxon>
        <taxon>Bacilli</taxon>
        <taxon>Bacillales</taxon>
        <taxon>Bacillaceae</taxon>
        <taxon>Metabacillus</taxon>
    </lineage>
</organism>
<dbReference type="Proteomes" id="UP001526147">
    <property type="component" value="Unassembled WGS sequence"/>
</dbReference>
<name>A0ABT3DDH9_9BACI</name>
<dbReference type="RefSeq" id="WP_264141981.1">
    <property type="nucleotide sequence ID" value="NZ_JAOYEY010000028.1"/>
</dbReference>
<keyword evidence="3" id="KW-1185">Reference proteome</keyword>
<proteinExistence type="predicted"/>
<comment type="caution">
    <text evidence="2">The sequence shown here is derived from an EMBL/GenBank/DDBJ whole genome shotgun (WGS) entry which is preliminary data.</text>
</comment>
<reference evidence="2 3" key="1">
    <citation type="submission" date="2022-10" db="EMBL/GenBank/DDBJ databases">
        <title>Draft genome assembly of moderately radiation resistant bacterium Metabacillus halosaccharovorans.</title>
        <authorList>
            <person name="Pal S."/>
            <person name="Gopinathan A."/>
        </authorList>
    </citation>
    <scope>NUCLEOTIDE SEQUENCE [LARGE SCALE GENOMIC DNA]</scope>
    <source>
        <strain evidence="2 3">VITHBRA001</strain>
    </source>
</reference>
<gene>
    <name evidence="2" type="ORF">OIH86_05625</name>
</gene>
<accession>A0ABT3DDH9</accession>
<evidence type="ECO:0000313" key="2">
    <source>
        <dbReference type="EMBL" id="MCV9885125.1"/>
    </source>
</evidence>
<dbReference type="Pfam" id="PF13182">
    <property type="entry name" value="DUF4007"/>
    <property type="match status" value="1"/>
</dbReference>
<sequence length="274" mass="31846">MSLPLNFHQTFAPEKEAIAQLVQFASIYNNNYFTKEEISQNTSIPTGKRSGKVVPHINYAEAMGLIFVEKDGSKYRIELTPLGKIVYEEDPYLIEELSNVLCHYNLSSLNSRAKMWSFIFNQVVKNQGMEITNNSLKSVLNKFFEVKDVNITPFRTCYTEDRCFGDLNVLEIIEEKYIFKSHHVDRSYKYLYGYLLLSNWEILLPNQTEVTYDTLVNELGFGNPFIWDDTSLDESLEILQEERLIIINRQLSPVTYIRQVSSKSLLSKIYSLLI</sequence>
<evidence type="ECO:0000313" key="3">
    <source>
        <dbReference type="Proteomes" id="UP001526147"/>
    </source>
</evidence>
<dbReference type="SUPFAM" id="SSF46785">
    <property type="entry name" value="Winged helix' DNA-binding domain"/>
    <property type="match status" value="1"/>
</dbReference>
<evidence type="ECO:0000259" key="1">
    <source>
        <dbReference type="Pfam" id="PF13182"/>
    </source>
</evidence>
<dbReference type="EMBL" id="JAOYEY010000028">
    <property type="protein sequence ID" value="MCV9885125.1"/>
    <property type="molecule type" value="Genomic_DNA"/>
</dbReference>
<protein>
    <submittedName>
        <fullName evidence="2">DUF4007 family protein</fullName>
    </submittedName>
</protein>
<feature type="domain" description="DUF4007" evidence="1">
    <location>
        <begin position="8"/>
        <end position="144"/>
    </location>
</feature>